<accession>A0A6A6DK26</accession>
<dbReference type="PANTHER" id="PTHR43591">
    <property type="entry name" value="METHYLTRANSFERASE"/>
    <property type="match status" value="1"/>
</dbReference>
<protein>
    <submittedName>
        <fullName evidence="1">S-adenosyl-L-methionine-dependent methyltransferase</fullName>
    </submittedName>
</protein>
<dbReference type="SUPFAM" id="SSF53335">
    <property type="entry name" value="S-adenosyl-L-methionine-dependent methyltransferases"/>
    <property type="match status" value="1"/>
</dbReference>
<dbReference type="Gene3D" id="3.40.50.150">
    <property type="entry name" value="Vaccinia Virus protein VP39"/>
    <property type="match status" value="1"/>
</dbReference>
<dbReference type="InterPro" id="IPR029063">
    <property type="entry name" value="SAM-dependent_MTases_sf"/>
</dbReference>
<dbReference type="OrthoDB" id="2013972at2759"/>
<proteinExistence type="predicted"/>
<name>A0A6A6DK26_9PEZI</name>
<dbReference type="Proteomes" id="UP000800200">
    <property type="component" value="Unassembled WGS sequence"/>
</dbReference>
<keyword evidence="1" id="KW-0808">Transferase</keyword>
<dbReference type="EMBL" id="ML994662">
    <property type="protein sequence ID" value="KAF2179821.1"/>
    <property type="molecule type" value="Genomic_DNA"/>
</dbReference>
<gene>
    <name evidence="1" type="ORF">K469DRAFT_296635</name>
</gene>
<keyword evidence="1" id="KW-0489">Methyltransferase</keyword>
<keyword evidence="2" id="KW-1185">Reference proteome</keyword>
<dbReference type="PANTHER" id="PTHR43591:SF102">
    <property type="entry name" value="S-ADENOSYL-L-METHIONINE-DEPENDENT METHYLTRANSFERASE"/>
    <property type="match status" value="1"/>
</dbReference>
<reference evidence="1" key="1">
    <citation type="journal article" date="2020" name="Stud. Mycol.">
        <title>101 Dothideomycetes genomes: a test case for predicting lifestyles and emergence of pathogens.</title>
        <authorList>
            <person name="Haridas S."/>
            <person name="Albert R."/>
            <person name="Binder M."/>
            <person name="Bloem J."/>
            <person name="Labutti K."/>
            <person name="Salamov A."/>
            <person name="Andreopoulos B."/>
            <person name="Baker S."/>
            <person name="Barry K."/>
            <person name="Bills G."/>
            <person name="Bluhm B."/>
            <person name="Cannon C."/>
            <person name="Castanera R."/>
            <person name="Culley D."/>
            <person name="Daum C."/>
            <person name="Ezra D."/>
            <person name="Gonzalez J."/>
            <person name="Henrissat B."/>
            <person name="Kuo A."/>
            <person name="Liang C."/>
            <person name="Lipzen A."/>
            <person name="Lutzoni F."/>
            <person name="Magnuson J."/>
            <person name="Mondo S."/>
            <person name="Nolan M."/>
            <person name="Ohm R."/>
            <person name="Pangilinan J."/>
            <person name="Park H.-J."/>
            <person name="Ramirez L."/>
            <person name="Alfaro M."/>
            <person name="Sun H."/>
            <person name="Tritt A."/>
            <person name="Yoshinaga Y."/>
            <person name="Zwiers L.-H."/>
            <person name="Turgeon B."/>
            <person name="Goodwin S."/>
            <person name="Spatafora J."/>
            <person name="Crous P."/>
            <person name="Grigoriev I."/>
        </authorList>
    </citation>
    <scope>NUCLEOTIDE SEQUENCE</scope>
    <source>
        <strain evidence="1">CBS 207.26</strain>
    </source>
</reference>
<organism evidence="1 2">
    <name type="scientific">Zopfia rhizophila CBS 207.26</name>
    <dbReference type="NCBI Taxonomy" id="1314779"/>
    <lineage>
        <taxon>Eukaryota</taxon>
        <taxon>Fungi</taxon>
        <taxon>Dikarya</taxon>
        <taxon>Ascomycota</taxon>
        <taxon>Pezizomycotina</taxon>
        <taxon>Dothideomycetes</taxon>
        <taxon>Dothideomycetes incertae sedis</taxon>
        <taxon>Zopfiaceae</taxon>
        <taxon>Zopfia</taxon>
    </lineage>
</organism>
<dbReference type="Pfam" id="PF13489">
    <property type="entry name" value="Methyltransf_23"/>
    <property type="match status" value="1"/>
</dbReference>
<dbReference type="GO" id="GO:0032259">
    <property type="term" value="P:methylation"/>
    <property type="evidence" value="ECO:0007669"/>
    <property type="project" value="UniProtKB-KW"/>
</dbReference>
<dbReference type="CDD" id="cd02440">
    <property type="entry name" value="AdoMet_MTases"/>
    <property type="match status" value="1"/>
</dbReference>
<sequence>MRISSTTSARSEVYALVEEFGRTYHGYKAGKYILPNDKKERDRLDLQHVLFLMTIDGKLSLAPLENPRHVLDIATGTGIWAMDFAEQYPNARVIGTDLSPIQPTYVPLNCSFEIHDAEDDWSFSHPFDYIHGRALITCFKDPKDILSKAYNSLAPGGYLELQDGLFPFKFHNSRVPEDNPMKRWLDNCLNASIVSGRRWDNVQHYSTWMAELGFVDIVERRFNWPCGPWAKGDKMKKLGVYFYEDLCHAVEPIALKLFTKFLGWDAERAREFAAEALQGMSAKKLYMFETVAFVYGRKPLDA</sequence>
<dbReference type="GO" id="GO:0008168">
    <property type="term" value="F:methyltransferase activity"/>
    <property type="evidence" value="ECO:0007669"/>
    <property type="project" value="UniProtKB-KW"/>
</dbReference>
<dbReference type="AlphaFoldDB" id="A0A6A6DK26"/>
<evidence type="ECO:0000313" key="1">
    <source>
        <dbReference type="EMBL" id="KAF2179821.1"/>
    </source>
</evidence>
<evidence type="ECO:0000313" key="2">
    <source>
        <dbReference type="Proteomes" id="UP000800200"/>
    </source>
</evidence>